<dbReference type="Pfam" id="PF13508">
    <property type="entry name" value="Acetyltransf_7"/>
    <property type="match status" value="1"/>
</dbReference>
<dbReference type="OrthoDB" id="3216107at2"/>
<dbReference type="PROSITE" id="PS51186">
    <property type="entry name" value="GNAT"/>
    <property type="match status" value="1"/>
</dbReference>
<dbReference type="RefSeq" id="WP_068648200.1">
    <property type="nucleotide sequence ID" value="NZ_CP043611.1"/>
</dbReference>
<keyword evidence="2" id="KW-0808">Transferase</keyword>
<name>A0A168PWS4_9BACL</name>
<keyword evidence="3" id="KW-1185">Reference proteome</keyword>
<dbReference type="InterPro" id="IPR000182">
    <property type="entry name" value="GNAT_dom"/>
</dbReference>
<dbReference type="PANTHER" id="PTHR43233:SF1">
    <property type="entry name" value="FAMILY N-ACETYLTRANSFERASE, PUTATIVE (AFU_ORTHOLOGUE AFUA_6G03350)-RELATED"/>
    <property type="match status" value="1"/>
</dbReference>
<feature type="domain" description="N-acetyltransferase" evidence="1">
    <location>
        <begin position="3"/>
        <end position="145"/>
    </location>
</feature>
<sequence>MEVLYKEYLISDDKVRINRQFVLEYLAHSYWANRRPPERILKSIESSHCYGVYYNNNQIGFARIVTDGATMFYLCDVFVLQEYQGQGIGKRLVQLITNSEEYEWMTGILGTLDAHGLYEQYGFERNSERFMSRPPQGIVKHRENR</sequence>
<reference evidence="2 3" key="1">
    <citation type="submission" date="2016-03" db="EMBL/GenBank/DDBJ databases">
        <title>Draft genome sequence of Paenibacillus antarcticus CECT 5836.</title>
        <authorList>
            <person name="Shin S.-K."/>
            <person name="Yi H."/>
        </authorList>
    </citation>
    <scope>NUCLEOTIDE SEQUENCE [LARGE SCALE GENOMIC DNA]</scope>
    <source>
        <strain evidence="2 3">CECT 5836</strain>
    </source>
</reference>
<dbReference type="AlphaFoldDB" id="A0A168PWS4"/>
<gene>
    <name evidence="2" type="ORF">PBAT_07655</name>
</gene>
<dbReference type="CDD" id="cd04301">
    <property type="entry name" value="NAT_SF"/>
    <property type="match status" value="1"/>
</dbReference>
<evidence type="ECO:0000259" key="1">
    <source>
        <dbReference type="PROSITE" id="PS51186"/>
    </source>
</evidence>
<accession>A0A168PWS4</accession>
<organism evidence="2 3">
    <name type="scientific">Paenibacillus antarcticus</name>
    <dbReference type="NCBI Taxonomy" id="253703"/>
    <lineage>
        <taxon>Bacteria</taxon>
        <taxon>Bacillati</taxon>
        <taxon>Bacillota</taxon>
        <taxon>Bacilli</taxon>
        <taxon>Bacillales</taxon>
        <taxon>Paenibacillaceae</taxon>
        <taxon>Paenibacillus</taxon>
    </lineage>
</organism>
<proteinExistence type="predicted"/>
<dbReference type="Proteomes" id="UP000077355">
    <property type="component" value="Unassembled WGS sequence"/>
</dbReference>
<protein>
    <submittedName>
        <fullName evidence="2">GCN5 family acetyltransferase</fullName>
    </submittedName>
</protein>
<dbReference type="InterPro" id="IPR053144">
    <property type="entry name" value="Acetyltransferase_Butenolide"/>
</dbReference>
<comment type="caution">
    <text evidence="2">The sequence shown here is derived from an EMBL/GenBank/DDBJ whole genome shotgun (WGS) entry which is preliminary data.</text>
</comment>
<evidence type="ECO:0000313" key="3">
    <source>
        <dbReference type="Proteomes" id="UP000077355"/>
    </source>
</evidence>
<dbReference type="InterPro" id="IPR016181">
    <property type="entry name" value="Acyl_CoA_acyltransferase"/>
</dbReference>
<dbReference type="Gene3D" id="3.40.630.30">
    <property type="match status" value="1"/>
</dbReference>
<dbReference type="GO" id="GO:0016747">
    <property type="term" value="F:acyltransferase activity, transferring groups other than amino-acyl groups"/>
    <property type="evidence" value="ECO:0007669"/>
    <property type="project" value="InterPro"/>
</dbReference>
<dbReference type="SUPFAM" id="SSF55729">
    <property type="entry name" value="Acyl-CoA N-acyltransferases (Nat)"/>
    <property type="match status" value="1"/>
</dbReference>
<dbReference type="PANTHER" id="PTHR43233">
    <property type="entry name" value="FAMILY N-ACETYLTRANSFERASE, PUTATIVE (AFU_ORTHOLOGUE AFUA_6G03350)-RELATED"/>
    <property type="match status" value="1"/>
</dbReference>
<dbReference type="EMBL" id="LVJI01000009">
    <property type="protein sequence ID" value="OAB47146.1"/>
    <property type="molecule type" value="Genomic_DNA"/>
</dbReference>
<evidence type="ECO:0000313" key="2">
    <source>
        <dbReference type="EMBL" id="OAB47146.1"/>
    </source>
</evidence>